<sequence>MATMREVTVDGARWTVWEVHPASPENRGGVSVREGLTGGWLAAQASGHRRRISPIPGEWQSWTDERLADEIRAATPVEARP</sequence>
<dbReference type="AlphaFoldDB" id="A0A6J4MVL1"/>
<reference evidence="1" key="1">
    <citation type="submission" date="2020-02" db="EMBL/GenBank/DDBJ databases">
        <authorList>
            <person name="Meier V. D."/>
        </authorList>
    </citation>
    <scope>NUCLEOTIDE SEQUENCE</scope>
    <source>
        <strain evidence="1">AVDCRST_MAG68</strain>
    </source>
</reference>
<accession>A0A6J4MVL1</accession>
<gene>
    <name evidence="1" type="ORF">AVDCRST_MAG68-5414</name>
</gene>
<evidence type="ECO:0000313" key="1">
    <source>
        <dbReference type="EMBL" id="CAA9369960.1"/>
    </source>
</evidence>
<protein>
    <submittedName>
        <fullName evidence="1">Uncharacterized protein</fullName>
    </submittedName>
</protein>
<name>A0A6J4MVL1_9BACT</name>
<organism evidence="1">
    <name type="scientific">uncultured Gemmatimonadota bacterium</name>
    <dbReference type="NCBI Taxonomy" id="203437"/>
    <lineage>
        <taxon>Bacteria</taxon>
        <taxon>Pseudomonadati</taxon>
        <taxon>Gemmatimonadota</taxon>
        <taxon>environmental samples</taxon>
    </lineage>
</organism>
<proteinExistence type="predicted"/>
<dbReference type="EMBL" id="CADCTW010000241">
    <property type="protein sequence ID" value="CAA9369960.1"/>
    <property type="molecule type" value="Genomic_DNA"/>
</dbReference>